<dbReference type="OrthoDB" id="5126555at2"/>
<feature type="transmembrane region" description="Helical" evidence="2">
    <location>
        <begin position="250"/>
        <end position="270"/>
    </location>
</feature>
<dbReference type="NCBIfam" id="TIGR01167">
    <property type="entry name" value="LPXTG_anchor"/>
    <property type="match status" value="1"/>
</dbReference>
<keyword evidence="3" id="KW-0732">Signal</keyword>
<dbReference type="AlphaFoldDB" id="A0A2Z3RZS6"/>
<keyword evidence="5" id="KW-1185">Reference proteome</keyword>
<gene>
    <name evidence="4" type="ORF">AURMO_01380</name>
</gene>
<keyword evidence="2" id="KW-0812">Transmembrane</keyword>
<dbReference type="InterPro" id="IPR042229">
    <property type="entry name" value="Listeria/Bacterioides_rpt_sf"/>
</dbReference>
<dbReference type="KEGG" id="aum:AURMO_01380"/>
<dbReference type="InterPro" id="IPR013378">
    <property type="entry name" value="InlB-like_B-rpt"/>
</dbReference>
<proteinExistence type="predicted"/>
<evidence type="ECO:0000256" key="2">
    <source>
        <dbReference type="SAM" id="Phobius"/>
    </source>
</evidence>
<comment type="subcellular location">
    <subcellularLocation>
        <location evidence="1">Cell envelope</location>
    </subcellularLocation>
</comment>
<sequence length="276" mass="27674" precursor="true">MKNFSLKALGAFIFAAGLVVAGVAAPAQAAPITSPSVTTSGLVQGQTNPNPIVISMTTPTGSDGANVTIPSDWSWTQTMSPASTPCVAPVQVSGFTATFCRYGVSPFVLDLYTSNNLNPITSGTTVTITIAAGALNVGAATDFILSFQNGATVVDTSTVSVGASSAKTVTFNANGGTGSTATQSSSSAAALTTNGYSRSGYVFAGWNTAVDGSGTAYADGASFPFTANTTLYAQWTATLANTGISSATGISLLVGGLSLAIIGAELFMIARRKRSN</sequence>
<dbReference type="Proteomes" id="UP000246894">
    <property type="component" value="Chromosome"/>
</dbReference>
<keyword evidence="2" id="KW-1133">Transmembrane helix</keyword>
<feature type="signal peptide" evidence="3">
    <location>
        <begin position="1"/>
        <end position="29"/>
    </location>
</feature>
<dbReference type="Gene3D" id="2.60.40.4270">
    <property type="entry name" value="Listeria-Bacteroides repeat domain"/>
    <property type="match status" value="1"/>
</dbReference>
<name>A0A2Z3RZS6_9MICO</name>
<evidence type="ECO:0000256" key="1">
    <source>
        <dbReference type="ARBA" id="ARBA00004196"/>
    </source>
</evidence>
<reference evidence="4 5" key="1">
    <citation type="submission" date="2017-10" db="EMBL/GenBank/DDBJ databases">
        <title>Genome of an Actinobacterium that displays light-enhanced growth.</title>
        <authorList>
            <person name="Maresca J.A."/>
            <person name="Hempel P."/>
            <person name="Shevchenko O."/>
            <person name="Miller K.J."/>
            <person name="Hahn M.W."/>
        </authorList>
    </citation>
    <scope>NUCLEOTIDE SEQUENCE [LARGE SCALE GENOMIC DNA]</scope>
    <source>
        <strain evidence="4 5">MWH-Mo1</strain>
    </source>
</reference>
<accession>A0A2Z3RZS6</accession>
<evidence type="ECO:0000313" key="4">
    <source>
        <dbReference type="EMBL" id="AWR21970.1"/>
    </source>
</evidence>
<dbReference type="Pfam" id="PF09479">
    <property type="entry name" value="Flg_new"/>
    <property type="match status" value="1"/>
</dbReference>
<evidence type="ECO:0000313" key="5">
    <source>
        <dbReference type="Proteomes" id="UP000246894"/>
    </source>
</evidence>
<dbReference type="EMBL" id="CP023994">
    <property type="protein sequence ID" value="AWR21970.1"/>
    <property type="molecule type" value="Genomic_DNA"/>
</dbReference>
<organism evidence="4 5">
    <name type="scientific">Aurantimicrobium photophilum</name>
    <dbReference type="NCBI Taxonomy" id="1987356"/>
    <lineage>
        <taxon>Bacteria</taxon>
        <taxon>Bacillati</taxon>
        <taxon>Actinomycetota</taxon>
        <taxon>Actinomycetes</taxon>
        <taxon>Micrococcales</taxon>
        <taxon>Microbacteriaceae</taxon>
        <taxon>Aurantimicrobium</taxon>
    </lineage>
</organism>
<feature type="chain" id="PRO_5016443815" evidence="3">
    <location>
        <begin position="30"/>
        <end position="276"/>
    </location>
</feature>
<dbReference type="GO" id="GO:0030313">
    <property type="term" value="C:cell envelope"/>
    <property type="evidence" value="ECO:0007669"/>
    <property type="project" value="UniProtKB-SubCell"/>
</dbReference>
<protein>
    <submittedName>
        <fullName evidence="4">Listeria-Bacteroides repeat domain (List Bact rpt)</fullName>
    </submittedName>
</protein>
<dbReference type="RefSeq" id="WP_110234315.1">
    <property type="nucleotide sequence ID" value="NZ_CP023994.1"/>
</dbReference>
<keyword evidence="2" id="KW-0472">Membrane</keyword>
<evidence type="ECO:0000256" key="3">
    <source>
        <dbReference type="SAM" id="SignalP"/>
    </source>
</evidence>